<comment type="caution">
    <text evidence="5">The sequence shown here is derived from an EMBL/GenBank/DDBJ whole genome shotgun (WGS) entry which is preliminary data.</text>
</comment>
<keyword evidence="6" id="KW-1185">Reference proteome</keyword>
<keyword evidence="2" id="KW-0472">Membrane</keyword>
<sequence length="536" mass="57353">MLTRFVRLQLIVFAIASVIAMAVMVFVYLQVSTLLGTGRIIVTMDLPGAGGLYRFSNVTYRGSQIGKVIAIEPTAQGARAKLSLDNSPRIPADLQAQVRSVSAIGEQYVELRPRSDSAPFLHDGSLISAHDTTIPQQVGPMLDQLSGLLGSIPKDSLAQLLNETSQGLSGAGYDLGSLIDSSSRVSSDLHSTAEQSRQLIDDTETVLDSQVLTSDSIRSWTRSLAGVSSQLTADDPQIRGLLQRGPGAFQEVTQLFEDVRPTLPILLANLTSVGQIGVTYHPALEQVLVLLPPLTAMFIGAGPHNNYVGQGLGDFRITLGDPSPCTVGYLPPNQWRPPGDTSPAETPDGLYCKLPQDAPVAVRGARNYPCMARPGKRAPTVKECDADSPFEPLAQRQHALGPYPFDPNLIGQGIPPDWRVDQNDHLYAPPEGTPGPPDHELPNALPAPPEDPAITPPSATEVPAPQPVVPPDAPSAQPQAYDTTNPMRPRATAAVAFARYDPGTGKYMAPDGHVYTQRNLVTASHTQTWKELILPG</sequence>
<gene>
    <name evidence="5" type="ORF">K5L39_03310</name>
</gene>
<evidence type="ECO:0000313" key="5">
    <source>
        <dbReference type="EMBL" id="MEB3068204.1"/>
    </source>
</evidence>
<name>A0ABU5YUW2_9MYCO</name>
<feature type="domain" description="Mce/MlaD" evidence="3">
    <location>
        <begin position="42"/>
        <end position="113"/>
    </location>
</feature>
<feature type="compositionally biased region" description="Pro residues" evidence="1">
    <location>
        <begin position="445"/>
        <end position="455"/>
    </location>
</feature>
<dbReference type="InterPro" id="IPR005693">
    <property type="entry name" value="Mce"/>
</dbReference>
<dbReference type="InterPro" id="IPR024516">
    <property type="entry name" value="Mce_C"/>
</dbReference>
<reference evidence="5 6" key="1">
    <citation type="submission" date="2023-12" db="EMBL/GenBank/DDBJ databases">
        <title>Description of new species of Mycobacterium terrae complex isolated from sewage at the Sao Paulo Zoological Park Foundation in Brazil.</title>
        <authorList>
            <person name="Romagnoli C.L."/>
            <person name="Conceicao E.C."/>
            <person name="Machado E."/>
            <person name="Barreto L.B.P.F."/>
            <person name="Sharma A."/>
            <person name="Silva N.M."/>
            <person name="Marques L.E."/>
            <person name="Juliana M.A."/>
            <person name="Lourenco M.C.S."/>
            <person name="Digiampietri L.A."/>
            <person name="Suffys P.N."/>
            <person name="Viana-Niero C."/>
        </authorList>
    </citation>
    <scope>NUCLEOTIDE SEQUENCE [LARGE SCALE GENOMIC DNA]</scope>
    <source>
        <strain evidence="5 6">MYC017</strain>
    </source>
</reference>
<dbReference type="PANTHER" id="PTHR33371:SF16">
    <property type="entry name" value="MCE-FAMILY PROTEIN MCE3F"/>
    <property type="match status" value="1"/>
</dbReference>
<dbReference type="InterPro" id="IPR052336">
    <property type="entry name" value="MlaD_Phospholipid_Transporter"/>
</dbReference>
<dbReference type="RefSeq" id="WP_225397270.1">
    <property type="nucleotide sequence ID" value="NZ_JAYJJQ010000002.1"/>
</dbReference>
<accession>A0ABU5YUW2</accession>
<feature type="transmembrane region" description="Helical" evidence="2">
    <location>
        <begin position="6"/>
        <end position="29"/>
    </location>
</feature>
<dbReference type="NCBIfam" id="TIGR00996">
    <property type="entry name" value="Mtu_fam_mce"/>
    <property type="match status" value="1"/>
</dbReference>
<dbReference type="Pfam" id="PF02470">
    <property type="entry name" value="MlaD"/>
    <property type="match status" value="1"/>
</dbReference>
<protein>
    <submittedName>
        <fullName evidence="5">MCE family protein</fullName>
    </submittedName>
</protein>
<evidence type="ECO:0000256" key="2">
    <source>
        <dbReference type="SAM" id="Phobius"/>
    </source>
</evidence>
<dbReference type="PANTHER" id="PTHR33371">
    <property type="entry name" value="INTERMEMBRANE PHOSPHOLIPID TRANSPORT SYSTEM BINDING PROTEIN MLAD-RELATED"/>
    <property type="match status" value="1"/>
</dbReference>
<feature type="region of interest" description="Disordered" evidence="1">
    <location>
        <begin position="398"/>
        <end position="486"/>
    </location>
</feature>
<feature type="compositionally biased region" description="Pro residues" evidence="1">
    <location>
        <begin position="464"/>
        <end position="473"/>
    </location>
</feature>
<evidence type="ECO:0000313" key="6">
    <source>
        <dbReference type="Proteomes" id="UP001299283"/>
    </source>
</evidence>
<evidence type="ECO:0000256" key="1">
    <source>
        <dbReference type="SAM" id="MobiDB-lite"/>
    </source>
</evidence>
<dbReference type="Proteomes" id="UP001299283">
    <property type="component" value="Unassembled WGS sequence"/>
</dbReference>
<keyword evidence="2" id="KW-1133">Transmembrane helix</keyword>
<dbReference type="InterPro" id="IPR003399">
    <property type="entry name" value="Mce/MlaD"/>
</dbReference>
<organism evidence="5 6">
    <name type="scientific">[Mycobacterium] vasticus</name>
    <dbReference type="NCBI Taxonomy" id="2875777"/>
    <lineage>
        <taxon>Bacteria</taxon>
        <taxon>Bacillati</taxon>
        <taxon>Actinomycetota</taxon>
        <taxon>Actinomycetes</taxon>
        <taxon>Mycobacteriales</taxon>
        <taxon>Mycobacteriaceae</taxon>
        <taxon>Mycolicibacter</taxon>
    </lineage>
</organism>
<keyword evidence="2" id="KW-0812">Transmembrane</keyword>
<evidence type="ECO:0000259" key="3">
    <source>
        <dbReference type="Pfam" id="PF02470"/>
    </source>
</evidence>
<dbReference type="Pfam" id="PF11887">
    <property type="entry name" value="Mce4_CUP1"/>
    <property type="match status" value="1"/>
</dbReference>
<feature type="domain" description="Mammalian cell entry C-terminal" evidence="4">
    <location>
        <begin position="121"/>
        <end position="288"/>
    </location>
</feature>
<evidence type="ECO:0000259" key="4">
    <source>
        <dbReference type="Pfam" id="PF11887"/>
    </source>
</evidence>
<dbReference type="EMBL" id="JAYJJQ010000002">
    <property type="protein sequence ID" value="MEB3068204.1"/>
    <property type="molecule type" value="Genomic_DNA"/>
</dbReference>
<proteinExistence type="predicted"/>